<dbReference type="PANTHER" id="PTHR43102:SF2">
    <property type="entry name" value="GAF DOMAIN-CONTAINING PROTEIN"/>
    <property type="match status" value="1"/>
</dbReference>
<dbReference type="SUPFAM" id="SSF55781">
    <property type="entry name" value="GAF domain-like"/>
    <property type="match status" value="1"/>
</dbReference>
<dbReference type="EMBL" id="JAKCXM010000081">
    <property type="protein sequence ID" value="KAJ0403455.1"/>
    <property type="molecule type" value="Genomic_DNA"/>
</dbReference>
<sequence>MPSAGRQNEASHRVDSSRKKPNKPRSGAPHSPSSDRRSSRSTTSSTASEVPLGRTVAISDQRLVSAALDAKRAVQWEDILMSSRMGPSRWKFQETVGDFTIYTRQESQRYAVLAVGVVPCSVAELQLLLRTTSHEDHAQLMDGLFASEFLEGSFVHEIRLGSSSCSHVVVPDSGSRLSQLAVKTATFAKTGWLSNHEEWCYLDAEYVAPSGQSFEKILTTVRPKDVLAGKSSGRSAKFLHNVTMGYKMQAETAISSSTSSSSLSDGSGEDSRVQPAVAAAAAATARRRLPVAVRLQFYAEVVTPKHFGIPLPTPISSLSERATKARLMRVAKLCPRFSVLVRRRRLAHQVLVDRTRRFPLTNARCVMCDKQLVLAKLCRLCGHGVCESCSSKHEREQPRRGATDARTVEVIRLCARCLDRVDVAEFDIVGPQPGSPMVVPDAADAKPAAALLSDLLQDALLQATSPKKKASVMNVIKCVLSQSANNETPSDDESMPDSVSVFSRDPLSTRETFDLSSDEGHVAALQQRLAIDIVPPEQIELANTVERTYRLDERSLGRTDADDTMSCPVPEDDAARVRVVQDSGLRELGRVDELDIICDIVAKEIGCFASAVTIIDEKEAYVAASSNELFEHQTFPRNESICAHTIMDRKPFMVPNALADVRFCKVPSVQHLGLKFYCGFPLIGENDTVIGAVCCVDQQYRELSASEFAALRRLADTASKVLQIQTTQRRKRSLTSESRSDLRAARRTKSDADDSQR</sequence>
<gene>
    <name evidence="3" type="ORF">P43SY_001563</name>
</gene>
<dbReference type="InterPro" id="IPR029016">
    <property type="entry name" value="GAF-like_dom_sf"/>
</dbReference>
<evidence type="ECO:0000256" key="1">
    <source>
        <dbReference type="SAM" id="MobiDB-lite"/>
    </source>
</evidence>
<dbReference type="AlphaFoldDB" id="A0AAD5LMT7"/>
<accession>A0AAD5LMT7</accession>
<dbReference type="InterPro" id="IPR003018">
    <property type="entry name" value="GAF"/>
</dbReference>
<dbReference type="SMART" id="SM00065">
    <property type="entry name" value="GAF"/>
    <property type="match status" value="1"/>
</dbReference>
<comment type="caution">
    <text evidence="3">The sequence shown here is derived from an EMBL/GenBank/DDBJ whole genome shotgun (WGS) entry which is preliminary data.</text>
</comment>
<reference evidence="3" key="1">
    <citation type="submission" date="2021-12" db="EMBL/GenBank/DDBJ databases">
        <title>Prjna785345.</title>
        <authorList>
            <person name="Rujirawat T."/>
            <person name="Krajaejun T."/>
        </authorList>
    </citation>
    <scope>NUCLEOTIDE SEQUENCE</scope>
    <source>
        <strain evidence="3">Pi057C3</strain>
    </source>
</reference>
<evidence type="ECO:0000259" key="2">
    <source>
        <dbReference type="SMART" id="SM00065"/>
    </source>
</evidence>
<dbReference type="Gene3D" id="3.30.450.40">
    <property type="match status" value="1"/>
</dbReference>
<dbReference type="Pfam" id="PF13185">
    <property type="entry name" value="GAF_2"/>
    <property type="match status" value="1"/>
</dbReference>
<feature type="compositionally biased region" description="Basic and acidic residues" evidence="1">
    <location>
        <begin position="738"/>
        <end position="757"/>
    </location>
</feature>
<dbReference type="Proteomes" id="UP001209570">
    <property type="component" value="Unassembled WGS sequence"/>
</dbReference>
<organism evidence="3 4">
    <name type="scientific">Pythium insidiosum</name>
    <name type="common">Pythiosis disease agent</name>
    <dbReference type="NCBI Taxonomy" id="114742"/>
    <lineage>
        <taxon>Eukaryota</taxon>
        <taxon>Sar</taxon>
        <taxon>Stramenopiles</taxon>
        <taxon>Oomycota</taxon>
        <taxon>Peronosporomycetes</taxon>
        <taxon>Pythiales</taxon>
        <taxon>Pythiaceae</taxon>
        <taxon>Pythium</taxon>
    </lineage>
</organism>
<evidence type="ECO:0000313" key="4">
    <source>
        <dbReference type="Proteomes" id="UP001209570"/>
    </source>
</evidence>
<keyword evidence="4" id="KW-1185">Reference proteome</keyword>
<dbReference type="SUPFAM" id="SSF57903">
    <property type="entry name" value="FYVE/PHD zinc finger"/>
    <property type="match status" value="1"/>
</dbReference>
<protein>
    <recommendedName>
        <fullName evidence="2">GAF domain-containing protein</fullName>
    </recommendedName>
</protein>
<name>A0AAD5LMT7_PYTIN</name>
<evidence type="ECO:0000313" key="3">
    <source>
        <dbReference type="EMBL" id="KAJ0403455.1"/>
    </source>
</evidence>
<dbReference type="PANTHER" id="PTHR43102">
    <property type="entry name" value="SLR1143 PROTEIN"/>
    <property type="match status" value="1"/>
</dbReference>
<feature type="region of interest" description="Disordered" evidence="1">
    <location>
        <begin position="1"/>
        <end position="52"/>
    </location>
</feature>
<feature type="region of interest" description="Disordered" evidence="1">
    <location>
        <begin position="729"/>
        <end position="757"/>
    </location>
</feature>
<proteinExistence type="predicted"/>
<feature type="domain" description="GAF" evidence="2">
    <location>
        <begin position="593"/>
        <end position="732"/>
    </location>
</feature>
<dbReference type="InterPro" id="IPR011011">
    <property type="entry name" value="Znf_FYVE_PHD"/>
</dbReference>
<feature type="compositionally biased region" description="Basic and acidic residues" evidence="1">
    <location>
        <begin position="9"/>
        <end position="18"/>
    </location>
</feature>